<comment type="caution">
    <text evidence="2">The sequence shown here is derived from an EMBL/GenBank/DDBJ whole genome shotgun (WGS) entry which is preliminary data.</text>
</comment>
<dbReference type="Proteomes" id="UP001165080">
    <property type="component" value="Unassembled WGS sequence"/>
</dbReference>
<reference evidence="2 3" key="1">
    <citation type="journal article" date="2023" name="Commun. Biol.">
        <title>Reorganization of the ancestral sex-determining regions during the evolution of trioecy in Pleodorina starrii.</title>
        <authorList>
            <person name="Takahashi K."/>
            <person name="Suzuki S."/>
            <person name="Kawai-Toyooka H."/>
            <person name="Yamamoto K."/>
            <person name="Hamaji T."/>
            <person name="Ootsuki R."/>
            <person name="Yamaguchi H."/>
            <person name="Kawachi M."/>
            <person name="Higashiyama T."/>
            <person name="Nozaki H."/>
        </authorList>
    </citation>
    <scope>NUCLEOTIDE SEQUENCE [LARGE SCALE GENOMIC DNA]</scope>
    <source>
        <strain evidence="2 3">NIES-4479</strain>
    </source>
</reference>
<sequence>MVLHSEWRDRGVSARREQLLMCFKTKLPGESHDDVNDDDDDDDGFKRQHSIDNIKSGRKALGAAARARLMPALFFGSAFVLLRSRWQGQELNPRVPVCPSST</sequence>
<keyword evidence="3" id="KW-1185">Reference proteome</keyword>
<name>A0A9W6BUD6_9CHLO</name>
<protein>
    <submittedName>
        <fullName evidence="2">Uncharacterized protein</fullName>
    </submittedName>
</protein>
<dbReference type="AlphaFoldDB" id="A0A9W6BUD6"/>
<evidence type="ECO:0000256" key="1">
    <source>
        <dbReference type="SAM" id="MobiDB-lite"/>
    </source>
</evidence>
<organism evidence="2 3">
    <name type="scientific">Pleodorina starrii</name>
    <dbReference type="NCBI Taxonomy" id="330485"/>
    <lineage>
        <taxon>Eukaryota</taxon>
        <taxon>Viridiplantae</taxon>
        <taxon>Chlorophyta</taxon>
        <taxon>core chlorophytes</taxon>
        <taxon>Chlorophyceae</taxon>
        <taxon>CS clade</taxon>
        <taxon>Chlamydomonadales</taxon>
        <taxon>Volvocaceae</taxon>
        <taxon>Pleodorina</taxon>
    </lineage>
</organism>
<dbReference type="EMBL" id="BRXU01000019">
    <property type="protein sequence ID" value="GLC57666.1"/>
    <property type="molecule type" value="Genomic_DNA"/>
</dbReference>
<accession>A0A9W6BUD6</accession>
<evidence type="ECO:0000313" key="3">
    <source>
        <dbReference type="Proteomes" id="UP001165080"/>
    </source>
</evidence>
<gene>
    <name evidence="2" type="primary">PLEST002633</name>
    <name evidence="2" type="ORF">PLESTB_001251600</name>
</gene>
<proteinExistence type="predicted"/>
<evidence type="ECO:0000313" key="2">
    <source>
        <dbReference type="EMBL" id="GLC57666.1"/>
    </source>
</evidence>
<feature type="region of interest" description="Disordered" evidence="1">
    <location>
        <begin position="28"/>
        <end position="49"/>
    </location>
</feature>